<dbReference type="Gene3D" id="3.40.50.1820">
    <property type="entry name" value="alpha/beta hydrolase"/>
    <property type="match status" value="1"/>
</dbReference>
<dbReference type="AlphaFoldDB" id="A0A9N8YXE3"/>
<dbReference type="InterPro" id="IPR029058">
    <property type="entry name" value="AB_hydrolase_fold"/>
</dbReference>
<dbReference type="GO" id="GO:0016787">
    <property type="term" value="F:hydrolase activity"/>
    <property type="evidence" value="ECO:0007669"/>
    <property type="project" value="UniProtKB-KW"/>
</dbReference>
<dbReference type="SUPFAM" id="SSF53474">
    <property type="entry name" value="alpha/beta-Hydrolases"/>
    <property type="match status" value="1"/>
</dbReference>
<accession>A0A9N8YXE3</accession>
<dbReference type="PANTHER" id="PTHR48081:SF8">
    <property type="entry name" value="ALPHA_BETA HYDROLASE FOLD-3 DOMAIN-CONTAINING PROTEIN-RELATED"/>
    <property type="match status" value="1"/>
</dbReference>
<keyword evidence="4" id="KW-1185">Reference proteome</keyword>
<evidence type="ECO:0000313" key="3">
    <source>
        <dbReference type="EMBL" id="CAG8454189.1"/>
    </source>
</evidence>
<dbReference type="Pfam" id="PF07859">
    <property type="entry name" value="Abhydrolase_3"/>
    <property type="match status" value="1"/>
</dbReference>
<name>A0A9N8YXE3_9GLOM</name>
<dbReference type="PANTHER" id="PTHR48081">
    <property type="entry name" value="AB HYDROLASE SUPERFAMILY PROTEIN C4A8.06C"/>
    <property type="match status" value="1"/>
</dbReference>
<feature type="domain" description="Alpha/beta hydrolase fold-3" evidence="2">
    <location>
        <begin position="254"/>
        <end position="427"/>
    </location>
</feature>
<sequence>MAHLQSKFIPNDPFLDIEKNALEIFESFPKQDRHLSELIPNDPLREIEIHAQEIFEPKSKKRYDNELIPNDPLRVIEIHAHEIFNPLAIKMEKIIGNSSFGSAKSNVLKKRLFSRGEMAVDPKDIVTLTPLFLNTVYKHFKNEVPDSNWDLKLHLGVIMLRSFLERSKHKTIEKQQKFLGKAYLPSGPSTSITKATIPETCRSQAEDIMAGLLSGQEEKVGWRWKEDPMKRNPLKGEWVESKTRKKFTDADRVILFIHGGAYFMGSAAQHRFLIQKVAKAGAAPPQSPFPAALVDTLAAYFYLTQPPADAGFEPINPKNIIIMGDSAGGGLALSTLLVLRDACLPQPVGAACWSPWVDLFHSLPSISSNHATDYVPNGFVHKASPANPIKDYKNINDRLARVQYYAFNSALTIPYVSPILAEDLGDCERLRDESILFAHKAAKTHPNVFKVPKKEGQRTYPPSKVSLNVFEAMPHVFQIFIFHPAAINAVKRTGDWIRKVIPEPVANDNKSNCRRANYMLDEGTLKEWVDMLGKLPDFTKHPEFLEI</sequence>
<keyword evidence="1" id="KW-0378">Hydrolase</keyword>
<gene>
    <name evidence="3" type="ORF">DEBURN_LOCUS2315</name>
</gene>
<comment type="caution">
    <text evidence="3">The sequence shown here is derived from an EMBL/GenBank/DDBJ whole genome shotgun (WGS) entry which is preliminary data.</text>
</comment>
<evidence type="ECO:0000313" key="4">
    <source>
        <dbReference type="Proteomes" id="UP000789706"/>
    </source>
</evidence>
<dbReference type="Proteomes" id="UP000789706">
    <property type="component" value="Unassembled WGS sequence"/>
</dbReference>
<organism evidence="3 4">
    <name type="scientific">Diversispora eburnea</name>
    <dbReference type="NCBI Taxonomy" id="1213867"/>
    <lineage>
        <taxon>Eukaryota</taxon>
        <taxon>Fungi</taxon>
        <taxon>Fungi incertae sedis</taxon>
        <taxon>Mucoromycota</taxon>
        <taxon>Glomeromycotina</taxon>
        <taxon>Glomeromycetes</taxon>
        <taxon>Diversisporales</taxon>
        <taxon>Diversisporaceae</taxon>
        <taxon>Diversispora</taxon>
    </lineage>
</organism>
<evidence type="ECO:0000259" key="2">
    <source>
        <dbReference type="Pfam" id="PF07859"/>
    </source>
</evidence>
<dbReference type="EMBL" id="CAJVPK010000123">
    <property type="protein sequence ID" value="CAG8454189.1"/>
    <property type="molecule type" value="Genomic_DNA"/>
</dbReference>
<evidence type="ECO:0000256" key="1">
    <source>
        <dbReference type="ARBA" id="ARBA00022801"/>
    </source>
</evidence>
<proteinExistence type="predicted"/>
<dbReference type="OrthoDB" id="408631at2759"/>
<protein>
    <submittedName>
        <fullName evidence="3">2999_t:CDS:1</fullName>
    </submittedName>
</protein>
<dbReference type="InterPro" id="IPR050300">
    <property type="entry name" value="GDXG_lipolytic_enzyme"/>
</dbReference>
<reference evidence="3" key="1">
    <citation type="submission" date="2021-06" db="EMBL/GenBank/DDBJ databases">
        <authorList>
            <person name="Kallberg Y."/>
            <person name="Tangrot J."/>
            <person name="Rosling A."/>
        </authorList>
    </citation>
    <scope>NUCLEOTIDE SEQUENCE</scope>
    <source>
        <strain evidence="3">AZ414A</strain>
    </source>
</reference>
<dbReference type="InterPro" id="IPR013094">
    <property type="entry name" value="AB_hydrolase_3"/>
</dbReference>